<feature type="transmembrane region" description="Helical" evidence="10">
    <location>
        <begin position="49"/>
        <end position="69"/>
    </location>
</feature>
<feature type="region of interest" description="Disordered" evidence="9">
    <location>
        <begin position="260"/>
        <end position="285"/>
    </location>
</feature>
<comment type="similarity">
    <text evidence="2">Belongs to the CALHM family.</text>
</comment>
<evidence type="ECO:0000256" key="6">
    <source>
        <dbReference type="ARBA" id="ARBA00023065"/>
    </source>
</evidence>
<sequence>MDKFRMIFQFLQANQESFMNGICGIMALASAQLYTTFDFNCPCLPSYNLSYALGVLCVPPIVLFLLGFVMNNNVSMLAEEWKRPTGMRQKDAAVLRYMFCSMTQRALIAPAVWISVTLLHGESFICAFSTSIPVDKLGNMTGVDLSEKEIRRILARIPCKDIYDGHHIIPQEVATRYLRCISQALGWTFVLLMTFLAFLVRAIRPCFTQAAFLKSKYWSHYIDIERKLFDETCTEHAKSFAKLCIQQFFENINRDMNIGHSHVLEKEPKEPKEPKDAKETEQDEADKLLGVTSQGTINTLLKNWHRCKPPLNLNTYEHQNGNGCIIENLELNNLNIPKKEIVTYYSKV</sequence>
<keyword evidence="4 10" id="KW-0812">Transmembrane</keyword>
<evidence type="ECO:0000256" key="4">
    <source>
        <dbReference type="ARBA" id="ARBA00022692"/>
    </source>
</evidence>
<keyword evidence="12" id="KW-1185">Reference proteome</keyword>
<evidence type="ECO:0000256" key="9">
    <source>
        <dbReference type="SAM" id="MobiDB-lite"/>
    </source>
</evidence>
<dbReference type="InterPro" id="IPR029569">
    <property type="entry name" value="CALHM"/>
</dbReference>
<organism evidence="11 12">
    <name type="scientific">Staurois parvus</name>
    <dbReference type="NCBI Taxonomy" id="386267"/>
    <lineage>
        <taxon>Eukaryota</taxon>
        <taxon>Metazoa</taxon>
        <taxon>Chordata</taxon>
        <taxon>Craniata</taxon>
        <taxon>Vertebrata</taxon>
        <taxon>Euteleostomi</taxon>
        <taxon>Amphibia</taxon>
        <taxon>Batrachia</taxon>
        <taxon>Anura</taxon>
        <taxon>Neobatrachia</taxon>
        <taxon>Ranoidea</taxon>
        <taxon>Ranidae</taxon>
        <taxon>Staurois</taxon>
    </lineage>
</organism>
<feature type="transmembrane region" description="Helical" evidence="10">
    <location>
        <begin position="21"/>
        <end position="37"/>
    </location>
</feature>
<evidence type="ECO:0000256" key="1">
    <source>
        <dbReference type="ARBA" id="ARBA00004141"/>
    </source>
</evidence>
<proteinExistence type="inferred from homology"/>
<accession>A0ABN9BF73</accession>
<feature type="transmembrane region" description="Helical" evidence="10">
    <location>
        <begin position="184"/>
        <end position="203"/>
    </location>
</feature>
<reference evidence="11" key="1">
    <citation type="submission" date="2023-05" db="EMBL/GenBank/DDBJ databases">
        <authorList>
            <person name="Stuckert A."/>
        </authorList>
    </citation>
    <scope>NUCLEOTIDE SEQUENCE</scope>
</reference>
<evidence type="ECO:0000313" key="11">
    <source>
        <dbReference type="EMBL" id="CAI9546188.1"/>
    </source>
</evidence>
<evidence type="ECO:0000256" key="10">
    <source>
        <dbReference type="SAM" id="Phobius"/>
    </source>
</evidence>
<protein>
    <recommendedName>
        <fullName evidence="13">Calcium homeostasis modulator 1</fullName>
    </recommendedName>
</protein>
<evidence type="ECO:0000256" key="3">
    <source>
        <dbReference type="ARBA" id="ARBA00022448"/>
    </source>
</evidence>
<evidence type="ECO:0000256" key="5">
    <source>
        <dbReference type="ARBA" id="ARBA00022989"/>
    </source>
</evidence>
<dbReference type="Pfam" id="PF14798">
    <property type="entry name" value="Ca_hom_mod"/>
    <property type="match status" value="1"/>
</dbReference>
<evidence type="ECO:0000256" key="2">
    <source>
        <dbReference type="ARBA" id="ARBA00008497"/>
    </source>
</evidence>
<gene>
    <name evidence="11" type="ORF">SPARVUS_LOCUS2795476</name>
</gene>
<comment type="caution">
    <text evidence="11">The sequence shown here is derived from an EMBL/GenBank/DDBJ whole genome shotgun (WGS) entry which is preliminary data.</text>
</comment>
<keyword evidence="5 10" id="KW-1133">Transmembrane helix</keyword>
<keyword evidence="3" id="KW-0813">Transport</keyword>
<evidence type="ECO:0000313" key="12">
    <source>
        <dbReference type="Proteomes" id="UP001162483"/>
    </source>
</evidence>
<evidence type="ECO:0008006" key="13">
    <source>
        <dbReference type="Google" id="ProtNLM"/>
    </source>
</evidence>
<dbReference type="Proteomes" id="UP001162483">
    <property type="component" value="Unassembled WGS sequence"/>
</dbReference>
<evidence type="ECO:0000256" key="8">
    <source>
        <dbReference type="ARBA" id="ARBA00023303"/>
    </source>
</evidence>
<dbReference type="PANTHER" id="PTHR32261">
    <property type="entry name" value="CALCIUM HOMEOSTASIS MODULATOR PROTEIN"/>
    <property type="match status" value="1"/>
</dbReference>
<keyword evidence="6" id="KW-0406">Ion transport</keyword>
<evidence type="ECO:0000256" key="7">
    <source>
        <dbReference type="ARBA" id="ARBA00023136"/>
    </source>
</evidence>
<keyword evidence="8" id="KW-0407">Ion channel</keyword>
<name>A0ABN9BF73_9NEOB</name>
<dbReference type="EMBL" id="CATNWA010003754">
    <property type="protein sequence ID" value="CAI9546188.1"/>
    <property type="molecule type" value="Genomic_DNA"/>
</dbReference>
<comment type="subcellular location">
    <subcellularLocation>
        <location evidence="1">Membrane</location>
        <topology evidence="1">Multi-pass membrane protein</topology>
    </subcellularLocation>
</comment>
<feature type="compositionally biased region" description="Basic and acidic residues" evidence="9">
    <location>
        <begin position="262"/>
        <end position="280"/>
    </location>
</feature>
<keyword evidence="7 10" id="KW-0472">Membrane</keyword>
<dbReference type="PANTHER" id="PTHR32261:SF2">
    <property type="entry name" value="CALCIUM HOMEOSTASIS MODULATOR PROTEIN 1"/>
    <property type="match status" value="1"/>
</dbReference>